<reference evidence="3 4" key="1">
    <citation type="journal article" date="2023" name="Arcadia Sci">
        <title>De novo assembly of a long-read Amblyomma americanum tick genome.</title>
        <authorList>
            <person name="Chou S."/>
            <person name="Poskanzer K.E."/>
            <person name="Rollins M."/>
            <person name="Thuy-Boun P.S."/>
        </authorList>
    </citation>
    <scope>NUCLEOTIDE SEQUENCE [LARGE SCALE GENOMIC DNA]</scope>
    <source>
        <strain evidence="3">F_SG_1</strain>
        <tissue evidence="3">Salivary glands</tissue>
    </source>
</reference>
<gene>
    <name evidence="3" type="ORF">V5799_021681</name>
</gene>
<evidence type="ECO:0000313" key="3">
    <source>
        <dbReference type="EMBL" id="KAK8788545.1"/>
    </source>
</evidence>
<dbReference type="PANTHER" id="PTHR46830:SF1">
    <property type="entry name" value="ALPHA-1,4-N-ACETYLGLUCOSAMINYLTRANSFERASE"/>
    <property type="match status" value="1"/>
</dbReference>
<evidence type="ECO:0000256" key="1">
    <source>
        <dbReference type="SAM" id="MobiDB-lite"/>
    </source>
</evidence>
<feature type="region of interest" description="Disordered" evidence="1">
    <location>
        <begin position="334"/>
        <end position="395"/>
    </location>
</feature>
<feature type="compositionally biased region" description="Basic and acidic residues" evidence="1">
    <location>
        <begin position="365"/>
        <end position="375"/>
    </location>
</feature>
<keyword evidence="2" id="KW-0472">Membrane</keyword>
<keyword evidence="4" id="KW-1185">Reference proteome</keyword>
<dbReference type="SUPFAM" id="SSF53448">
    <property type="entry name" value="Nucleotide-diphospho-sugar transferases"/>
    <property type="match status" value="2"/>
</dbReference>
<protein>
    <submittedName>
        <fullName evidence="3">Uncharacterized protein</fullName>
    </submittedName>
</protein>
<proteinExistence type="predicted"/>
<organism evidence="3 4">
    <name type="scientific">Amblyomma americanum</name>
    <name type="common">Lone star tick</name>
    <dbReference type="NCBI Taxonomy" id="6943"/>
    <lineage>
        <taxon>Eukaryota</taxon>
        <taxon>Metazoa</taxon>
        <taxon>Ecdysozoa</taxon>
        <taxon>Arthropoda</taxon>
        <taxon>Chelicerata</taxon>
        <taxon>Arachnida</taxon>
        <taxon>Acari</taxon>
        <taxon>Parasitiformes</taxon>
        <taxon>Ixodida</taxon>
        <taxon>Ixodoidea</taxon>
        <taxon>Ixodidae</taxon>
        <taxon>Amblyomminae</taxon>
        <taxon>Amblyomma</taxon>
    </lineage>
</organism>
<accession>A0AAQ4FPA2</accession>
<comment type="caution">
    <text evidence="3">The sequence shown here is derived from an EMBL/GenBank/DDBJ whole genome shotgun (WGS) entry which is preliminary data.</text>
</comment>
<feature type="compositionally biased region" description="Low complexity" evidence="1">
    <location>
        <begin position="376"/>
        <end position="386"/>
    </location>
</feature>
<dbReference type="EMBL" id="JARKHS020000644">
    <property type="protein sequence ID" value="KAK8788545.1"/>
    <property type="molecule type" value="Genomic_DNA"/>
</dbReference>
<dbReference type="InterPro" id="IPR029044">
    <property type="entry name" value="Nucleotide-diphossugar_trans"/>
</dbReference>
<feature type="transmembrane region" description="Helical" evidence="2">
    <location>
        <begin position="15"/>
        <end position="33"/>
    </location>
</feature>
<dbReference type="PANTHER" id="PTHR46830">
    <property type="entry name" value="TRANSFERASE, PUTATIVE-RELATED"/>
    <property type="match status" value="1"/>
</dbReference>
<sequence>MAYRVFGGLLMRKHAEYAAGVVVILFMCLIFYYENEDIALKFGYSTEPHAREGGFVVPNIVHFVRLGNAPLSFVEVVCIRAAWLHQSPDVMFIHCDNCSATVRSPNWKHIKDIPRLVVTLVKAPGTVFGRKEQDVSDSVRIDILIKYGGIYLDSDTFVVASMDDYRRHELSIGWPSGENIRTQIIVASRESRCLRLWHDSLRWYRLDLLRYKTGRLPSEDIDGPKPGRVRRVPWDFGVHESVTHVLYKECNDAWMDYTAINLFWRYRRAGEREQVSFDTVAGYKTNFGQMARLVLAGTTKPEEFEVRNITSLNANMDLDAEAASSRRYCPYGKSTAAPAPASLKGPRQSKEAGSEEAAMASQAVERPEQGDDRPSSETSSLSGDESTIVDGDESVADMADVDTESFKLSIDVSEQQMEFGLKAERFRAKRLFRYAVVATSVASFYLYYRTTRPSLEPPPFPRDRPALPVEGNNDYIVPNIVHFVRLGNDPLSFVEVVCMRAAWLQQKPDIIMIHCDKCSTATESPHWRHIKDIPRLSLRYIERPQKVFGRKLSWIQHASDIARIMVLRKYGGIYLDKDAYLVRSLDKYRRFETTVGWPQGGFFGNMIIVAHRRSEFLRLHYELYRRYNPDHYTYSAAEQPTKEILEPNPHLVHRVLHGFGVNETISKILYENCDDYWRNYSALHLFFRHRSRLCPLDKFGPVDFDTVGRYSTNFGQMARLVLTGSSKLGQSAVKNITLLKAEALDYSRGCM</sequence>
<dbReference type="Gene3D" id="3.90.550.20">
    <property type="match status" value="2"/>
</dbReference>
<keyword evidence="2" id="KW-1133">Transmembrane helix</keyword>
<evidence type="ECO:0000313" key="4">
    <source>
        <dbReference type="Proteomes" id="UP001321473"/>
    </source>
</evidence>
<dbReference type="Proteomes" id="UP001321473">
    <property type="component" value="Unassembled WGS sequence"/>
</dbReference>
<dbReference type="InterPro" id="IPR007577">
    <property type="entry name" value="GlycoTrfase_DXD_sugar-bd_CS"/>
</dbReference>
<keyword evidence="2" id="KW-0812">Transmembrane</keyword>
<name>A0AAQ4FPA2_AMBAM</name>
<dbReference type="AlphaFoldDB" id="A0AAQ4FPA2"/>
<evidence type="ECO:0000256" key="2">
    <source>
        <dbReference type="SAM" id="Phobius"/>
    </source>
</evidence>
<dbReference type="Pfam" id="PF04488">
    <property type="entry name" value="Gly_transf_sug"/>
    <property type="match status" value="2"/>
</dbReference>